<feature type="region of interest" description="Disordered" evidence="10">
    <location>
        <begin position="35"/>
        <end position="66"/>
    </location>
</feature>
<keyword evidence="7 11" id="KW-0689">Ribosomal protein</keyword>
<dbReference type="GO" id="GO:0003735">
    <property type="term" value="F:structural constituent of ribosome"/>
    <property type="evidence" value="ECO:0007669"/>
    <property type="project" value="InterPro"/>
</dbReference>
<evidence type="ECO:0000256" key="4">
    <source>
        <dbReference type="ARBA" id="ARBA00022771"/>
    </source>
</evidence>
<reference evidence="11 12" key="1">
    <citation type="journal article" date="2013" name="Nat. Commun.">
        <title>Genome analysis reveals insights into physiology and longevity of the Brandt's bat Myotis brandtii.</title>
        <authorList>
            <person name="Seim I."/>
            <person name="Fang X."/>
            <person name="Xiong Z."/>
            <person name="Lobanov A.V."/>
            <person name="Huang Z."/>
            <person name="Ma S."/>
            <person name="Feng Y."/>
            <person name="Turanov A.A."/>
            <person name="Zhu Y."/>
            <person name="Lenz T.L."/>
            <person name="Gerashchenko M.V."/>
            <person name="Fan D."/>
            <person name="Hee Yim S."/>
            <person name="Yao X."/>
            <person name="Jordan D."/>
            <person name="Xiong Y."/>
            <person name="Ma Y."/>
            <person name="Lyapunov A.N."/>
            <person name="Chen G."/>
            <person name="Kulakova O.I."/>
            <person name="Sun Y."/>
            <person name="Lee S.G."/>
            <person name="Bronson R.T."/>
            <person name="Moskalev A.A."/>
            <person name="Sunyaev S.R."/>
            <person name="Zhang G."/>
            <person name="Krogh A."/>
            <person name="Wang J."/>
            <person name="Gladyshev V.N."/>
        </authorList>
    </citation>
    <scope>NUCLEOTIDE SEQUENCE [LARGE SCALE GENOMIC DNA]</scope>
</reference>
<evidence type="ECO:0000256" key="5">
    <source>
        <dbReference type="ARBA" id="ARBA00022833"/>
    </source>
</evidence>
<keyword evidence="2" id="KW-0479">Metal-binding</keyword>
<dbReference type="InterPro" id="IPR011331">
    <property type="entry name" value="Ribosomal_eL37/eL43"/>
</dbReference>
<name>S7MU54_MYOBR</name>
<dbReference type="EMBL" id="KE162063">
    <property type="protein sequence ID" value="EPQ06860.1"/>
    <property type="molecule type" value="Genomic_DNA"/>
</dbReference>
<dbReference type="Gene3D" id="2.20.25.30">
    <property type="match status" value="1"/>
</dbReference>
<comment type="similarity">
    <text evidence="1">Belongs to the eukaryotic ribosomal protein eL37 family.</text>
</comment>
<dbReference type="SUPFAM" id="SSF57829">
    <property type="entry name" value="Zn-binding ribosomal proteins"/>
    <property type="match status" value="1"/>
</dbReference>
<evidence type="ECO:0000313" key="12">
    <source>
        <dbReference type="Proteomes" id="UP000052978"/>
    </source>
</evidence>
<evidence type="ECO:0000256" key="10">
    <source>
        <dbReference type="SAM" id="MobiDB-lite"/>
    </source>
</evidence>
<keyword evidence="12" id="KW-1185">Reference proteome</keyword>
<evidence type="ECO:0000256" key="1">
    <source>
        <dbReference type="ARBA" id="ARBA00009805"/>
    </source>
</evidence>
<dbReference type="GO" id="GO:0019843">
    <property type="term" value="F:rRNA binding"/>
    <property type="evidence" value="ECO:0007669"/>
    <property type="project" value="UniProtKB-KW"/>
</dbReference>
<evidence type="ECO:0000256" key="9">
    <source>
        <dbReference type="ARBA" id="ARBA00035332"/>
    </source>
</evidence>
<sequence>MTKGTSSFGKRRNKTHTLCCLCGWKARHLQKSTWARAATPPSARGSIAGVPRLNDKTRLEPVARGT</sequence>
<evidence type="ECO:0000313" key="11">
    <source>
        <dbReference type="EMBL" id="EPQ06860.1"/>
    </source>
</evidence>
<keyword evidence="3" id="KW-0699">rRNA-binding</keyword>
<dbReference type="Pfam" id="PF01907">
    <property type="entry name" value="Ribosomal_L37e"/>
    <property type="match status" value="1"/>
</dbReference>
<keyword evidence="8" id="KW-0687">Ribonucleoprotein</keyword>
<dbReference type="InterPro" id="IPR011332">
    <property type="entry name" value="Ribosomal_zn-bd"/>
</dbReference>
<evidence type="ECO:0000256" key="2">
    <source>
        <dbReference type="ARBA" id="ARBA00022723"/>
    </source>
</evidence>
<gene>
    <name evidence="11" type="ORF">D623_10033468</name>
</gene>
<dbReference type="GO" id="GO:0008270">
    <property type="term" value="F:zinc ion binding"/>
    <property type="evidence" value="ECO:0007669"/>
    <property type="project" value="UniProtKB-KW"/>
</dbReference>
<evidence type="ECO:0000256" key="6">
    <source>
        <dbReference type="ARBA" id="ARBA00022884"/>
    </source>
</evidence>
<evidence type="ECO:0000256" key="7">
    <source>
        <dbReference type="ARBA" id="ARBA00022980"/>
    </source>
</evidence>
<accession>S7MU54</accession>
<feature type="compositionally biased region" description="Basic and acidic residues" evidence="10">
    <location>
        <begin position="53"/>
        <end position="66"/>
    </location>
</feature>
<dbReference type="GO" id="GO:0022625">
    <property type="term" value="C:cytosolic large ribosomal subunit"/>
    <property type="evidence" value="ECO:0007669"/>
    <property type="project" value="UniProtKB-ARBA"/>
</dbReference>
<keyword evidence="5" id="KW-0862">Zinc</keyword>
<evidence type="ECO:0000256" key="3">
    <source>
        <dbReference type="ARBA" id="ARBA00022730"/>
    </source>
</evidence>
<dbReference type="InterPro" id="IPR001569">
    <property type="entry name" value="Ribosomal_eL37"/>
</dbReference>
<evidence type="ECO:0000256" key="8">
    <source>
        <dbReference type="ARBA" id="ARBA00023274"/>
    </source>
</evidence>
<protein>
    <recommendedName>
        <fullName evidence="9">60S ribosomal protein L37</fullName>
    </recommendedName>
</protein>
<dbReference type="GO" id="GO:0006412">
    <property type="term" value="P:translation"/>
    <property type="evidence" value="ECO:0007669"/>
    <property type="project" value="InterPro"/>
</dbReference>
<keyword evidence="4" id="KW-0863">Zinc-finger</keyword>
<keyword evidence="6" id="KW-0694">RNA-binding</keyword>
<dbReference type="AlphaFoldDB" id="S7MU54"/>
<organism evidence="11 12">
    <name type="scientific">Myotis brandtii</name>
    <name type="common">Brandt's bat</name>
    <dbReference type="NCBI Taxonomy" id="109478"/>
    <lineage>
        <taxon>Eukaryota</taxon>
        <taxon>Metazoa</taxon>
        <taxon>Chordata</taxon>
        <taxon>Craniata</taxon>
        <taxon>Vertebrata</taxon>
        <taxon>Euteleostomi</taxon>
        <taxon>Mammalia</taxon>
        <taxon>Eutheria</taxon>
        <taxon>Laurasiatheria</taxon>
        <taxon>Chiroptera</taxon>
        <taxon>Yangochiroptera</taxon>
        <taxon>Vespertilionidae</taxon>
        <taxon>Myotis</taxon>
    </lineage>
</organism>
<proteinExistence type="inferred from homology"/>
<dbReference type="Proteomes" id="UP000052978">
    <property type="component" value="Unassembled WGS sequence"/>
</dbReference>